<keyword evidence="8" id="KW-1185">Reference proteome</keyword>
<evidence type="ECO:0000313" key="8">
    <source>
        <dbReference type="Proteomes" id="UP000286773"/>
    </source>
</evidence>
<evidence type="ECO:0000256" key="2">
    <source>
        <dbReference type="ARBA" id="ARBA00006706"/>
    </source>
</evidence>
<dbReference type="PROSITE" id="PS00444">
    <property type="entry name" value="POLYPRENYL_SYNTHASE_2"/>
    <property type="match status" value="1"/>
</dbReference>
<comment type="caution">
    <text evidence="7">The sequence shown here is derived from an EMBL/GenBank/DDBJ whole genome shotgun (WGS) entry which is preliminary data.</text>
</comment>
<comment type="cofactor">
    <cofactor evidence="1">
        <name>Mg(2+)</name>
        <dbReference type="ChEBI" id="CHEBI:18420"/>
    </cofactor>
</comment>
<dbReference type="RefSeq" id="WP_126814934.1">
    <property type="nucleotide sequence ID" value="NZ_NGKC01000019.1"/>
</dbReference>
<evidence type="ECO:0000256" key="5">
    <source>
        <dbReference type="ARBA" id="ARBA00022842"/>
    </source>
</evidence>
<accession>A0A430AMV7</accession>
<dbReference type="Gene3D" id="1.10.600.10">
    <property type="entry name" value="Farnesyl Diphosphate Synthase"/>
    <property type="match status" value="1"/>
</dbReference>
<dbReference type="PANTHER" id="PTHR12001:SF69">
    <property type="entry name" value="ALL TRANS-POLYPRENYL-DIPHOSPHATE SYNTHASE PDSS1"/>
    <property type="match status" value="1"/>
</dbReference>
<dbReference type="Pfam" id="PF00348">
    <property type="entry name" value="polyprenyl_synt"/>
    <property type="match status" value="1"/>
</dbReference>
<evidence type="ECO:0000256" key="4">
    <source>
        <dbReference type="ARBA" id="ARBA00022723"/>
    </source>
</evidence>
<dbReference type="InterPro" id="IPR000092">
    <property type="entry name" value="Polyprenyl_synt"/>
</dbReference>
<evidence type="ECO:0000256" key="6">
    <source>
        <dbReference type="RuleBase" id="RU004466"/>
    </source>
</evidence>
<keyword evidence="3 6" id="KW-0808">Transferase</keyword>
<evidence type="ECO:0000313" key="7">
    <source>
        <dbReference type="EMBL" id="RSU09406.1"/>
    </source>
</evidence>
<dbReference type="SFLD" id="SFLDS00005">
    <property type="entry name" value="Isoprenoid_Synthase_Type_I"/>
    <property type="match status" value="1"/>
</dbReference>
<evidence type="ECO:0000256" key="1">
    <source>
        <dbReference type="ARBA" id="ARBA00001946"/>
    </source>
</evidence>
<dbReference type="GO" id="GO:0004659">
    <property type="term" value="F:prenyltransferase activity"/>
    <property type="evidence" value="ECO:0007669"/>
    <property type="project" value="InterPro"/>
</dbReference>
<dbReference type="GO" id="GO:0008299">
    <property type="term" value="P:isoprenoid biosynthetic process"/>
    <property type="evidence" value="ECO:0007669"/>
    <property type="project" value="InterPro"/>
</dbReference>
<dbReference type="PROSITE" id="PS00723">
    <property type="entry name" value="POLYPRENYL_SYNTHASE_1"/>
    <property type="match status" value="1"/>
</dbReference>
<evidence type="ECO:0000256" key="3">
    <source>
        <dbReference type="ARBA" id="ARBA00022679"/>
    </source>
</evidence>
<dbReference type="GO" id="GO:0046872">
    <property type="term" value="F:metal ion binding"/>
    <property type="evidence" value="ECO:0007669"/>
    <property type="project" value="UniProtKB-KW"/>
</dbReference>
<dbReference type="InterPro" id="IPR033749">
    <property type="entry name" value="Polyprenyl_synt_CS"/>
</dbReference>
<sequence length="328" mass="37063">MKIHAMWDKYPDLKHNLEKTQALMEQSIRLPDKQIETAILDLIRSGGKLLRPAYLLLFSEFGKQQEMNKTIALASAVETLHTATLIHDDIIDEADTRRGVRTLQHKFSKDVAVYAGDYLFVVCFKLLAKYSSSLRSIQLNTNSMESVLLGEIGQMSDRYNLDLSLDRYIQNISGKTAELFAVSCFIGAYENGTTQQFANDCREIGKLIGISFQIVDDILDYSQKSEMIGKPVLEDIRQGVYSLPLILAVQKNQDAFLPLLMKKETITNSDIQQIHHLIIEHNGIEAARSVAADYTQKALKKIARLPNTANNTKETIYDVTESILNRTF</sequence>
<dbReference type="SFLD" id="SFLDG01017">
    <property type="entry name" value="Polyprenyl_Transferase_Like"/>
    <property type="match status" value="1"/>
</dbReference>
<dbReference type="PANTHER" id="PTHR12001">
    <property type="entry name" value="GERANYLGERANYL PYROPHOSPHATE SYNTHASE"/>
    <property type="match status" value="1"/>
</dbReference>
<dbReference type="CDD" id="cd00685">
    <property type="entry name" value="Trans_IPPS_HT"/>
    <property type="match status" value="1"/>
</dbReference>
<dbReference type="Proteomes" id="UP000286773">
    <property type="component" value="Unassembled WGS sequence"/>
</dbReference>
<dbReference type="OrthoDB" id="9805316at2"/>
<gene>
    <name evidence="7" type="ORF">CBF27_12795</name>
</gene>
<dbReference type="EMBL" id="NGKC01000019">
    <property type="protein sequence ID" value="RSU09406.1"/>
    <property type="molecule type" value="Genomic_DNA"/>
</dbReference>
<keyword evidence="4" id="KW-0479">Metal-binding</keyword>
<comment type="similarity">
    <text evidence="2 6">Belongs to the FPP/GGPP synthase family.</text>
</comment>
<proteinExistence type="inferred from homology"/>
<dbReference type="SUPFAM" id="SSF48576">
    <property type="entry name" value="Terpenoid synthases"/>
    <property type="match status" value="1"/>
</dbReference>
<protein>
    <submittedName>
        <fullName evidence="7">Geranylgeranyl pyrophosphate synthase</fullName>
    </submittedName>
</protein>
<organism evidence="7 8">
    <name type="scientific">Vagococcus acidifermentans</name>
    <dbReference type="NCBI Taxonomy" id="564710"/>
    <lineage>
        <taxon>Bacteria</taxon>
        <taxon>Bacillati</taxon>
        <taxon>Bacillota</taxon>
        <taxon>Bacilli</taxon>
        <taxon>Lactobacillales</taxon>
        <taxon>Enterococcaceae</taxon>
        <taxon>Vagococcus</taxon>
    </lineage>
</organism>
<dbReference type="AlphaFoldDB" id="A0A430AMV7"/>
<dbReference type="InterPro" id="IPR008949">
    <property type="entry name" value="Isoprenoid_synthase_dom_sf"/>
</dbReference>
<reference evidence="7 8" key="1">
    <citation type="submission" date="2017-05" db="EMBL/GenBank/DDBJ databases">
        <title>Vagococcus spp. assemblies.</title>
        <authorList>
            <person name="Gulvik C.A."/>
        </authorList>
    </citation>
    <scope>NUCLEOTIDE SEQUENCE [LARGE SCALE GENOMIC DNA]</scope>
    <source>
        <strain evidence="7 8">LMG 24798</strain>
    </source>
</reference>
<name>A0A430AMV7_9ENTE</name>
<keyword evidence="5" id="KW-0460">Magnesium</keyword>